<dbReference type="InterPro" id="IPR005715">
    <property type="entry name" value="Glu_5kinase/COase_Synthase"/>
</dbReference>
<evidence type="ECO:0000313" key="9">
    <source>
        <dbReference type="EMBL" id="CCO17612.1"/>
    </source>
</evidence>
<evidence type="ECO:0000313" key="10">
    <source>
        <dbReference type="Proteomes" id="UP000198341"/>
    </source>
</evidence>
<dbReference type="Gene3D" id="2.30.130.10">
    <property type="entry name" value="PUA domain"/>
    <property type="match status" value="1"/>
</dbReference>
<keyword evidence="4" id="KW-0808">Transferase</keyword>
<dbReference type="Gene3D" id="3.40.1160.10">
    <property type="entry name" value="Acetylglutamate kinase-like"/>
    <property type="match status" value="2"/>
</dbReference>
<feature type="domain" description="PUA" evidence="8">
    <location>
        <begin position="310"/>
        <end position="397"/>
    </location>
</feature>
<dbReference type="eggNOG" id="KOG1154">
    <property type="taxonomic scope" value="Eukaryota"/>
</dbReference>
<gene>
    <name evidence="9" type="ORF">Bathy08g00220</name>
</gene>
<keyword evidence="2" id="KW-0028">Amino-acid biosynthesis</keyword>
<dbReference type="SUPFAM" id="SSF88697">
    <property type="entry name" value="PUA domain-like"/>
    <property type="match status" value="1"/>
</dbReference>
<dbReference type="Pfam" id="PF00696">
    <property type="entry name" value="AA_kinase"/>
    <property type="match status" value="1"/>
</dbReference>
<dbReference type="InterPro" id="IPR015947">
    <property type="entry name" value="PUA-like_sf"/>
</dbReference>
<accession>K8EHH6</accession>
<dbReference type="SUPFAM" id="SSF53633">
    <property type="entry name" value="Carbamate kinase-like"/>
    <property type="match status" value="1"/>
</dbReference>
<evidence type="ECO:0000256" key="7">
    <source>
        <dbReference type="ARBA" id="ARBA00022840"/>
    </source>
</evidence>
<dbReference type="PANTHER" id="PTHR43654">
    <property type="entry name" value="GLUTAMATE 5-KINASE"/>
    <property type="match status" value="1"/>
</dbReference>
<dbReference type="InterPro" id="IPR041739">
    <property type="entry name" value="G5K_ProB"/>
</dbReference>
<dbReference type="PROSITE" id="PS00902">
    <property type="entry name" value="GLUTAMATE_5_KINASE"/>
    <property type="match status" value="1"/>
</dbReference>
<keyword evidence="5" id="KW-0547">Nucleotide-binding</keyword>
<dbReference type="Proteomes" id="UP000198341">
    <property type="component" value="Chromosome 8"/>
</dbReference>
<dbReference type="OrthoDB" id="409889at2759"/>
<dbReference type="GO" id="GO:0005829">
    <property type="term" value="C:cytosol"/>
    <property type="evidence" value="ECO:0007669"/>
    <property type="project" value="TreeGrafter"/>
</dbReference>
<dbReference type="PANTHER" id="PTHR43654:SF3">
    <property type="entry name" value="GLUTAMATE 5-KINASE"/>
    <property type="match status" value="1"/>
</dbReference>
<dbReference type="InterPro" id="IPR002478">
    <property type="entry name" value="PUA"/>
</dbReference>
<dbReference type="PIRSF" id="PIRSF000729">
    <property type="entry name" value="GK"/>
    <property type="match status" value="1"/>
</dbReference>
<evidence type="ECO:0000259" key="8">
    <source>
        <dbReference type="SMART" id="SM00359"/>
    </source>
</evidence>
<dbReference type="EMBL" id="FO082271">
    <property type="protein sequence ID" value="CCO17612.1"/>
    <property type="molecule type" value="Genomic_DNA"/>
</dbReference>
<dbReference type="InterPro" id="IPR011529">
    <property type="entry name" value="Glu_5kinase"/>
</dbReference>
<dbReference type="InterPro" id="IPR001057">
    <property type="entry name" value="Glu/AcGlu_kinase"/>
</dbReference>
<keyword evidence="10" id="KW-1185">Reference proteome</keyword>
<evidence type="ECO:0000256" key="3">
    <source>
        <dbReference type="ARBA" id="ARBA00022650"/>
    </source>
</evidence>
<dbReference type="GO" id="GO:0003723">
    <property type="term" value="F:RNA binding"/>
    <property type="evidence" value="ECO:0007669"/>
    <property type="project" value="InterPro"/>
</dbReference>
<name>K8EHH6_9CHLO</name>
<keyword evidence="7" id="KW-0067">ATP-binding</keyword>
<keyword evidence="3" id="KW-0641">Proline biosynthesis</keyword>
<dbReference type="InterPro" id="IPR036974">
    <property type="entry name" value="PUA_sf"/>
</dbReference>
<dbReference type="RefSeq" id="XP_007511491.1">
    <property type="nucleotide sequence ID" value="XM_007511429.1"/>
</dbReference>
<dbReference type="PRINTS" id="PR00474">
    <property type="entry name" value="GLU5KINASE"/>
</dbReference>
<dbReference type="SMART" id="SM00359">
    <property type="entry name" value="PUA"/>
    <property type="match status" value="1"/>
</dbReference>
<dbReference type="InterPro" id="IPR001048">
    <property type="entry name" value="Asp/Glu/Uridylate_kinase"/>
</dbReference>
<dbReference type="GO" id="GO:0005524">
    <property type="term" value="F:ATP binding"/>
    <property type="evidence" value="ECO:0007669"/>
    <property type="project" value="UniProtKB-KW"/>
</dbReference>
<dbReference type="FunFam" id="3.40.1160.10:FF:000018">
    <property type="entry name" value="Glutamate 5-kinase"/>
    <property type="match status" value="1"/>
</dbReference>
<protein>
    <submittedName>
        <fullName evidence="9">Glutamate 5-kinase</fullName>
    </submittedName>
</protein>
<sequence>MKNGTITADEILEQKPKRLSHDDETKFLHSMRPNSPQVGDQPTVVLKVGTSSLLRGDCLHLSMLGFLAETCADLSKRGMRVVVVTSGSVGVGCKILNSPKPKDLAGKQAFAAVGQVHLMRMYEDFFTTLDLKIAQVLVSLDNMLDRKQYENAKSTFGALLERHIIPIVNENDTVAVQDVKFGDNDTLSAHVAALVNADYLFLLTDVDGLYTANPYKNPDAKLISVVENVEDLEVTTDGAGSALGTGGMATKLLAARYATSAGVNTVIMNSNNMNKVQSVVQGASIGTLFLAMPKPLKGRKRWILLQPVMGHVFVTKIAMQAIEKDSSLFAAGIISCGGDFDVDDCVTINYRDKETGEEKEVGKAIVNYSCADMDLYKGKQTEEFFELVGYSGAEAICHKNNICCWIPGGEEPSSTSYLNLSGLCVTEEGIEEEEEK</sequence>
<reference evidence="9 10" key="1">
    <citation type="submission" date="2011-10" db="EMBL/GenBank/DDBJ databases">
        <authorList>
            <person name="Genoscope - CEA"/>
        </authorList>
    </citation>
    <scope>NUCLEOTIDE SEQUENCE [LARGE SCALE GENOMIC DNA]</scope>
    <source>
        <strain evidence="9 10">RCC 1105</strain>
    </source>
</reference>
<dbReference type="Pfam" id="PF01472">
    <property type="entry name" value="PUA"/>
    <property type="match status" value="1"/>
</dbReference>
<dbReference type="GO" id="GO:0004349">
    <property type="term" value="F:glutamate 5-kinase activity"/>
    <property type="evidence" value="ECO:0007669"/>
    <property type="project" value="InterPro"/>
</dbReference>
<dbReference type="CDD" id="cd21157">
    <property type="entry name" value="PUA_G5K"/>
    <property type="match status" value="1"/>
</dbReference>
<dbReference type="NCBIfam" id="TIGR01027">
    <property type="entry name" value="proB"/>
    <property type="match status" value="1"/>
</dbReference>
<dbReference type="HAMAP" id="MF_00456">
    <property type="entry name" value="ProB"/>
    <property type="match status" value="1"/>
</dbReference>
<evidence type="ECO:0000256" key="4">
    <source>
        <dbReference type="ARBA" id="ARBA00022679"/>
    </source>
</evidence>
<dbReference type="STRING" id="41875.K8EHH6"/>
<dbReference type="PROSITE" id="PS50890">
    <property type="entry name" value="PUA"/>
    <property type="match status" value="1"/>
</dbReference>
<evidence type="ECO:0000256" key="1">
    <source>
        <dbReference type="ARBA" id="ARBA00022490"/>
    </source>
</evidence>
<evidence type="ECO:0000256" key="2">
    <source>
        <dbReference type="ARBA" id="ARBA00022605"/>
    </source>
</evidence>
<dbReference type="InterPro" id="IPR019797">
    <property type="entry name" value="Glutamate_5-kinase_CS"/>
</dbReference>
<dbReference type="AlphaFoldDB" id="K8EHH6"/>
<keyword evidence="6" id="KW-0418">Kinase</keyword>
<evidence type="ECO:0000256" key="5">
    <source>
        <dbReference type="ARBA" id="ARBA00022741"/>
    </source>
</evidence>
<proteinExistence type="inferred from homology"/>
<keyword evidence="1" id="KW-0963">Cytoplasm</keyword>
<organism evidence="9 10">
    <name type="scientific">Bathycoccus prasinos</name>
    <dbReference type="NCBI Taxonomy" id="41875"/>
    <lineage>
        <taxon>Eukaryota</taxon>
        <taxon>Viridiplantae</taxon>
        <taxon>Chlorophyta</taxon>
        <taxon>Mamiellophyceae</taxon>
        <taxon>Mamiellales</taxon>
        <taxon>Bathycoccaceae</taxon>
        <taxon>Bathycoccus</taxon>
    </lineage>
</organism>
<dbReference type="InterPro" id="IPR036393">
    <property type="entry name" value="AceGlu_kinase-like_sf"/>
</dbReference>
<dbReference type="CDD" id="cd04242">
    <property type="entry name" value="AAK_G5K_ProB"/>
    <property type="match status" value="1"/>
</dbReference>
<evidence type="ECO:0000256" key="6">
    <source>
        <dbReference type="ARBA" id="ARBA00022777"/>
    </source>
</evidence>
<dbReference type="KEGG" id="bpg:Bathy08g00220"/>
<dbReference type="GO" id="GO:0009084">
    <property type="term" value="P:glutamine family amino acid biosynthetic process"/>
    <property type="evidence" value="ECO:0007669"/>
    <property type="project" value="UniProtKB-ARBA"/>
</dbReference>
<dbReference type="GeneID" id="19014001"/>